<name>A0ABW2N8M4_9ACTN</name>
<evidence type="ECO:0000259" key="1">
    <source>
        <dbReference type="PROSITE" id="PS50995"/>
    </source>
</evidence>
<sequence>MVRQRSTSVKGLTPADVRDEDVDVTFMVWLTSRATTDLVDSVLAPAGLDGDEFAIYSVLTAAPSITPTELARWMAAPPTTVSSYVKRFEARGHVEREPNPDDGRSYRIKLTPAGRRAHRAAAKLFIPMRTRVEEGLGPRGSEVREALLTLRSVLDEIRHTPPGALE</sequence>
<feature type="domain" description="HTH marR-type" evidence="1">
    <location>
        <begin position="21"/>
        <end position="159"/>
    </location>
</feature>
<dbReference type="Pfam" id="PF12802">
    <property type="entry name" value="MarR_2"/>
    <property type="match status" value="1"/>
</dbReference>
<dbReference type="InterPro" id="IPR039422">
    <property type="entry name" value="MarR/SlyA-like"/>
</dbReference>
<comment type="caution">
    <text evidence="2">The sequence shown here is derived from an EMBL/GenBank/DDBJ whole genome shotgun (WGS) entry which is preliminary data.</text>
</comment>
<dbReference type="InterPro" id="IPR000835">
    <property type="entry name" value="HTH_MarR-typ"/>
</dbReference>
<dbReference type="SUPFAM" id="SSF46785">
    <property type="entry name" value="Winged helix' DNA-binding domain"/>
    <property type="match status" value="1"/>
</dbReference>
<accession>A0ABW2N8M4</accession>
<dbReference type="PANTHER" id="PTHR33164">
    <property type="entry name" value="TRANSCRIPTIONAL REGULATOR, MARR FAMILY"/>
    <property type="match status" value="1"/>
</dbReference>
<dbReference type="InterPro" id="IPR036388">
    <property type="entry name" value="WH-like_DNA-bd_sf"/>
</dbReference>
<dbReference type="PANTHER" id="PTHR33164:SF43">
    <property type="entry name" value="HTH-TYPE TRANSCRIPTIONAL REPRESSOR YETL"/>
    <property type="match status" value="1"/>
</dbReference>
<dbReference type="InterPro" id="IPR036390">
    <property type="entry name" value="WH_DNA-bd_sf"/>
</dbReference>
<dbReference type="SMART" id="SM00347">
    <property type="entry name" value="HTH_MARR"/>
    <property type="match status" value="1"/>
</dbReference>
<gene>
    <name evidence="2" type="ORF">ACFQO6_18030</name>
</gene>
<organism evidence="2 3">
    <name type="scientific">Nocardioides astragali</name>
    <dbReference type="NCBI Taxonomy" id="1776736"/>
    <lineage>
        <taxon>Bacteria</taxon>
        <taxon>Bacillati</taxon>
        <taxon>Actinomycetota</taxon>
        <taxon>Actinomycetes</taxon>
        <taxon>Propionibacteriales</taxon>
        <taxon>Nocardioidaceae</taxon>
        <taxon>Nocardioides</taxon>
    </lineage>
</organism>
<reference evidence="3" key="1">
    <citation type="journal article" date="2019" name="Int. J. Syst. Evol. Microbiol.">
        <title>The Global Catalogue of Microorganisms (GCM) 10K type strain sequencing project: providing services to taxonomists for standard genome sequencing and annotation.</title>
        <authorList>
            <consortium name="The Broad Institute Genomics Platform"/>
            <consortium name="The Broad Institute Genome Sequencing Center for Infectious Disease"/>
            <person name="Wu L."/>
            <person name="Ma J."/>
        </authorList>
    </citation>
    <scope>NUCLEOTIDE SEQUENCE [LARGE SCALE GENOMIC DNA]</scope>
    <source>
        <strain evidence="3">FCH27</strain>
    </source>
</reference>
<protein>
    <submittedName>
        <fullName evidence="2">MarR family winged helix-turn-helix transcriptional regulator</fullName>
    </submittedName>
</protein>
<proteinExistence type="predicted"/>
<dbReference type="Gene3D" id="1.10.10.10">
    <property type="entry name" value="Winged helix-like DNA-binding domain superfamily/Winged helix DNA-binding domain"/>
    <property type="match status" value="1"/>
</dbReference>
<dbReference type="PROSITE" id="PS50995">
    <property type="entry name" value="HTH_MARR_2"/>
    <property type="match status" value="1"/>
</dbReference>
<dbReference type="RefSeq" id="WP_379185976.1">
    <property type="nucleotide sequence ID" value="NZ_JBHTCH010000021.1"/>
</dbReference>
<dbReference type="PRINTS" id="PR00598">
    <property type="entry name" value="HTHMARR"/>
</dbReference>
<dbReference type="EMBL" id="JBHTCH010000021">
    <property type="protein sequence ID" value="MFC7362179.1"/>
    <property type="molecule type" value="Genomic_DNA"/>
</dbReference>
<evidence type="ECO:0000313" key="3">
    <source>
        <dbReference type="Proteomes" id="UP001596524"/>
    </source>
</evidence>
<dbReference type="Proteomes" id="UP001596524">
    <property type="component" value="Unassembled WGS sequence"/>
</dbReference>
<evidence type="ECO:0000313" key="2">
    <source>
        <dbReference type="EMBL" id="MFC7362179.1"/>
    </source>
</evidence>
<keyword evidence="3" id="KW-1185">Reference proteome</keyword>